<feature type="compositionally biased region" description="Low complexity" evidence="1">
    <location>
        <begin position="406"/>
        <end position="415"/>
    </location>
</feature>
<keyword evidence="2" id="KW-1133">Transmembrane helix</keyword>
<reference evidence="4 5" key="1">
    <citation type="submission" date="2018-10" db="EMBL/GenBank/DDBJ databases">
        <authorList>
            <consortium name="Pathogen Informatics"/>
        </authorList>
    </citation>
    <scope>NUCLEOTIDE SEQUENCE [LARGE SCALE GENOMIC DNA]</scope>
</reference>
<evidence type="ECO:0000313" key="4">
    <source>
        <dbReference type="EMBL" id="VDD82047.1"/>
    </source>
</evidence>
<accession>A0A0R3UKE1</accession>
<feature type="transmembrane region" description="Helical" evidence="2">
    <location>
        <begin position="12"/>
        <end position="31"/>
    </location>
</feature>
<dbReference type="STRING" id="53468.A0A0R3UKE1"/>
<dbReference type="OrthoDB" id="6244601at2759"/>
<keyword evidence="2" id="KW-0472">Membrane</keyword>
<dbReference type="EMBL" id="UXSR01005444">
    <property type="protein sequence ID" value="VDD82047.1"/>
    <property type="molecule type" value="Genomic_DNA"/>
</dbReference>
<keyword evidence="2" id="KW-0812">Transmembrane</keyword>
<evidence type="ECO:0000256" key="2">
    <source>
        <dbReference type="SAM" id="Phobius"/>
    </source>
</evidence>
<protein>
    <recommendedName>
        <fullName evidence="3">PDZ domain-containing protein</fullName>
    </recommendedName>
</protein>
<keyword evidence="5" id="KW-1185">Reference proteome</keyword>
<sequence length="659" mass="72972">MRHRHISTQFSGGFLAYFPFVFILLLTWNTLQVSAADCAKAKRDWLNYRYKTHVATPVSSSYNQPVCPIPEGNSCCDKQMELDIYGVGESELSSSLASWLIPTAEQLESDSVALDWLAVLLLTHLPQARLHRSFGRSHVSQKINNLQHNPWLTATHVAETLKRSFSCDRVPQFDGRLVPVYVFCGPTRPATPFGIFPSTQPGYIYLAQSTIFFKEMTSMSFNSSGCPAKGGPMRAYYIPPSASLTRAMRKNPDDNIDGSRLPKTYWTDSEDALSIISSYSNDSSPSPVPRLTRTSTLKRTNRSLDGSLQQHFPTVAGAKRKSAKTEDVEVDNYDIVCACCTPQTSVKRPLVAMGAGGIRAIRGLPAVTASPTTISHQLAPVCPVPMPPQFASYTCLGQSSRPVLRSTETQTSPPSSEKKVSRRSRSRRSSGALLNSIKKKINHIRRSVSSDRAKARLFFGDESNPATPKRRLIETSVATKYTLIKRSTDGSRLIQMKRRSISDQFGIFIKTDSEGLYVSRLGNQDHVKGERAFLRTGDRVLEVQNVPARGLDTGTLIQEVALLCHGFMTKIDHLRNLDGPVEMKRLGTHCCPPPQAHVPGRSDRVQHCWVGVWGSRGNTHCRSRANQMPSDAQRGEGTAGLKQWHLGISSFLYNSGKDN</sequence>
<dbReference type="Proteomes" id="UP000267029">
    <property type="component" value="Unassembled WGS sequence"/>
</dbReference>
<dbReference type="PROSITE" id="PS50106">
    <property type="entry name" value="PDZ"/>
    <property type="match status" value="1"/>
</dbReference>
<dbReference type="AlphaFoldDB" id="A0A0R3UKE1"/>
<name>A0A0R3UKE1_MESCO</name>
<proteinExistence type="predicted"/>
<evidence type="ECO:0000259" key="3">
    <source>
        <dbReference type="PROSITE" id="PS50106"/>
    </source>
</evidence>
<feature type="region of interest" description="Disordered" evidence="1">
    <location>
        <begin position="401"/>
        <end position="432"/>
    </location>
</feature>
<dbReference type="InterPro" id="IPR001478">
    <property type="entry name" value="PDZ"/>
</dbReference>
<evidence type="ECO:0000313" key="5">
    <source>
        <dbReference type="Proteomes" id="UP000267029"/>
    </source>
</evidence>
<feature type="domain" description="PDZ" evidence="3">
    <location>
        <begin position="493"/>
        <end position="563"/>
    </location>
</feature>
<evidence type="ECO:0000256" key="1">
    <source>
        <dbReference type="SAM" id="MobiDB-lite"/>
    </source>
</evidence>
<organism evidence="4 5">
    <name type="scientific">Mesocestoides corti</name>
    <name type="common">Flatworm</name>
    <dbReference type="NCBI Taxonomy" id="53468"/>
    <lineage>
        <taxon>Eukaryota</taxon>
        <taxon>Metazoa</taxon>
        <taxon>Spiralia</taxon>
        <taxon>Lophotrochozoa</taxon>
        <taxon>Platyhelminthes</taxon>
        <taxon>Cestoda</taxon>
        <taxon>Eucestoda</taxon>
        <taxon>Cyclophyllidea</taxon>
        <taxon>Mesocestoididae</taxon>
        <taxon>Mesocestoides</taxon>
    </lineage>
</organism>
<gene>
    <name evidence="4" type="ORF">MCOS_LOCUS8050</name>
</gene>